<dbReference type="AlphaFoldDB" id="A0AAE1YJ29"/>
<dbReference type="EMBL" id="JACGWO010000003">
    <property type="protein sequence ID" value="KAK4430741.1"/>
    <property type="molecule type" value="Genomic_DNA"/>
</dbReference>
<reference evidence="3" key="1">
    <citation type="submission" date="2020-06" db="EMBL/GenBank/DDBJ databases">
        <authorList>
            <person name="Li T."/>
            <person name="Hu X."/>
            <person name="Zhang T."/>
            <person name="Song X."/>
            <person name="Zhang H."/>
            <person name="Dai N."/>
            <person name="Sheng W."/>
            <person name="Hou X."/>
            <person name="Wei L."/>
        </authorList>
    </citation>
    <scope>NUCLEOTIDE SEQUENCE</scope>
    <source>
        <strain evidence="3">3651</strain>
        <tissue evidence="3">Leaf</tissue>
    </source>
</reference>
<reference evidence="3" key="2">
    <citation type="journal article" date="2024" name="Plant">
        <title>Genomic evolution and insights into agronomic trait innovations of Sesamum species.</title>
        <authorList>
            <person name="Miao H."/>
            <person name="Wang L."/>
            <person name="Qu L."/>
            <person name="Liu H."/>
            <person name="Sun Y."/>
            <person name="Le M."/>
            <person name="Wang Q."/>
            <person name="Wei S."/>
            <person name="Zheng Y."/>
            <person name="Lin W."/>
            <person name="Duan Y."/>
            <person name="Cao H."/>
            <person name="Xiong S."/>
            <person name="Wang X."/>
            <person name="Wei L."/>
            <person name="Li C."/>
            <person name="Ma Q."/>
            <person name="Ju M."/>
            <person name="Zhao R."/>
            <person name="Li G."/>
            <person name="Mu C."/>
            <person name="Tian Q."/>
            <person name="Mei H."/>
            <person name="Zhang T."/>
            <person name="Gao T."/>
            <person name="Zhang H."/>
        </authorList>
    </citation>
    <scope>NUCLEOTIDE SEQUENCE</scope>
    <source>
        <strain evidence="3">3651</strain>
    </source>
</reference>
<comment type="caution">
    <text evidence="3">The sequence shown here is derived from an EMBL/GenBank/DDBJ whole genome shotgun (WGS) entry which is preliminary data.</text>
</comment>
<organism evidence="3 4">
    <name type="scientific">Sesamum alatum</name>
    <dbReference type="NCBI Taxonomy" id="300844"/>
    <lineage>
        <taxon>Eukaryota</taxon>
        <taxon>Viridiplantae</taxon>
        <taxon>Streptophyta</taxon>
        <taxon>Embryophyta</taxon>
        <taxon>Tracheophyta</taxon>
        <taxon>Spermatophyta</taxon>
        <taxon>Magnoliopsida</taxon>
        <taxon>eudicotyledons</taxon>
        <taxon>Gunneridae</taxon>
        <taxon>Pentapetalae</taxon>
        <taxon>asterids</taxon>
        <taxon>lamiids</taxon>
        <taxon>Lamiales</taxon>
        <taxon>Pedaliaceae</taxon>
        <taxon>Sesamum</taxon>
    </lineage>
</organism>
<sequence length="239" mass="27371">APCFHHDRMNCHAVLCALFDINARFGSTLSYSYCQRKLEKLKIRYRVFSWITRLVVVEWDPKTNHISADDYTWEQIATVKSIGKANVNAVEPQWTALWILFGEITTINDWDDEDVFFDRAGTCVDDGWVHNGNAPSDDTSYESPNDDTTDNDNDDPSWWAFIQEYYASDSGTGSVNIHPARSANRRLVVIALRRKKALKGMQAHQALAHQMIPNTVKTLLLHTSRSICYVINPRSQKFE</sequence>
<evidence type="ECO:0000313" key="4">
    <source>
        <dbReference type="Proteomes" id="UP001293254"/>
    </source>
</evidence>
<evidence type="ECO:0000313" key="3">
    <source>
        <dbReference type="EMBL" id="KAK4430741.1"/>
    </source>
</evidence>
<dbReference type="Proteomes" id="UP001293254">
    <property type="component" value="Unassembled WGS sequence"/>
</dbReference>
<feature type="non-terminal residue" evidence="3">
    <location>
        <position position="1"/>
    </location>
</feature>
<feature type="compositionally biased region" description="Acidic residues" evidence="1">
    <location>
        <begin position="144"/>
        <end position="154"/>
    </location>
</feature>
<dbReference type="InterPro" id="IPR024752">
    <property type="entry name" value="Myb/SANT-like_dom"/>
</dbReference>
<feature type="region of interest" description="Disordered" evidence="1">
    <location>
        <begin position="128"/>
        <end position="154"/>
    </location>
</feature>
<keyword evidence="4" id="KW-1185">Reference proteome</keyword>
<accession>A0AAE1YJ29</accession>
<protein>
    <recommendedName>
        <fullName evidence="2">Myb/SANT-like domain-containing protein</fullName>
    </recommendedName>
</protein>
<name>A0AAE1YJ29_9LAMI</name>
<gene>
    <name evidence="3" type="ORF">Salat_0835800</name>
</gene>
<feature type="domain" description="Myb/SANT-like" evidence="2">
    <location>
        <begin position="19"/>
        <end position="75"/>
    </location>
</feature>
<evidence type="ECO:0000259" key="2">
    <source>
        <dbReference type="Pfam" id="PF12776"/>
    </source>
</evidence>
<feature type="compositionally biased region" description="Polar residues" evidence="1">
    <location>
        <begin position="133"/>
        <end position="143"/>
    </location>
</feature>
<evidence type="ECO:0000256" key="1">
    <source>
        <dbReference type="SAM" id="MobiDB-lite"/>
    </source>
</evidence>
<proteinExistence type="predicted"/>
<dbReference type="Pfam" id="PF12776">
    <property type="entry name" value="Myb_DNA-bind_3"/>
    <property type="match status" value="1"/>
</dbReference>